<dbReference type="SUPFAM" id="SSF53474">
    <property type="entry name" value="alpha/beta-Hydrolases"/>
    <property type="match status" value="2"/>
</dbReference>
<feature type="chain" id="PRO_5042280256" evidence="5">
    <location>
        <begin position="25"/>
        <end position="925"/>
    </location>
</feature>
<dbReference type="FunFam" id="3.40.50.12670:FF:000001">
    <property type="entry name" value="Carboxypeptidase"/>
    <property type="match status" value="2"/>
</dbReference>
<evidence type="ECO:0000313" key="6">
    <source>
        <dbReference type="EMBL" id="KAK1609384.1"/>
    </source>
</evidence>
<dbReference type="InterPro" id="IPR001563">
    <property type="entry name" value="Peptidase_S10"/>
</dbReference>
<dbReference type="GO" id="GO:0004185">
    <property type="term" value="F:serine-type carboxypeptidase activity"/>
    <property type="evidence" value="ECO:0007669"/>
    <property type="project" value="InterPro"/>
</dbReference>
<dbReference type="Pfam" id="PF00450">
    <property type="entry name" value="Peptidase_S10"/>
    <property type="match status" value="2"/>
</dbReference>
<dbReference type="FunFam" id="3.40.50.1820:FF:000072">
    <property type="entry name" value="Serine carboxypeptidase-like 19"/>
    <property type="match status" value="2"/>
</dbReference>
<dbReference type="PROSITE" id="PS00560">
    <property type="entry name" value="CARBOXYPEPT_SER_HIS"/>
    <property type="match status" value="2"/>
</dbReference>
<comment type="similarity">
    <text evidence="1">Belongs to the peptidase S10 family.</text>
</comment>
<dbReference type="PANTHER" id="PTHR11802">
    <property type="entry name" value="SERINE PROTEASE FAMILY S10 SERINE CARBOXYPEPTIDASE"/>
    <property type="match status" value="1"/>
</dbReference>
<dbReference type="AlphaFoldDB" id="A0AAD8QWV6"/>
<feature type="signal peptide" evidence="5">
    <location>
        <begin position="1"/>
        <end position="24"/>
    </location>
</feature>
<accession>A0AAD8QWV6</accession>
<keyword evidence="2 5" id="KW-0732">Signal</keyword>
<dbReference type="PANTHER" id="PTHR11802:SF203">
    <property type="entry name" value="OS04G0176400 PROTEIN"/>
    <property type="match status" value="1"/>
</dbReference>
<proteinExistence type="inferred from homology"/>
<evidence type="ECO:0000256" key="3">
    <source>
        <dbReference type="ARBA" id="ARBA00023145"/>
    </source>
</evidence>
<dbReference type="GO" id="GO:0006508">
    <property type="term" value="P:proteolysis"/>
    <property type="evidence" value="ECO:0007669"/>
    <property type="project" value="InterPro"/>
</dbReference>
<protein>
    <submittedName>
        <fullName evidence="6">Uncharacterized protein</fullName>
    </submittedName>
</protein>
<dbReference type="InterPro" id="IPR033124">
    <property type="entry name" value="Ser_caboxypep_his_AS"/>
</dbReference>
<evidence type="ECO:0000256" key="5">
    <source>
        <dbReference type="SAM" id="SignalP"/>
    </source>
</evidence>
<dbReference type="InterPro" id="IPR029058">
    <property type="entry name" value="AB_hydrolase_fold"/>
</dbReference>
<evidence type="ECO:0000256" key="2">
    <source>
        <dbReference type="ARBA" id="ARBA00022729"/>
    </source>
</evidence>
<comment type="caution">
    <text evidence="6">The sequence shown here is derived from an EMBL/GenBank/DDBJ whole genome shotgun (WGS) entry which is preliminary data.</text>
</comment>
<dbReference type="Proteomes" id="UP001231189">
    <property type="component" value="Unassembled WGS sequence"/>
</dbReference>
<dbReference type="Gene3D" id="3.40.50.1820">
    <property type="entry name" value="alpha/beta hydrolase"/>
    <property type="match status" value="2"/>
</dbReference>
<evidence type="ECO:0000256" key="1">
    <source>
        <dbReference type="ARBA" id="ARBA00009431"/>
    </source>
</evidence>
<dbReference type="GO" id="GO:0019748">
    <property type="term" value="P:secondary metabolic process"/>
    <property type="evidence" value="ECO:0007669"/>
    <property type="project" value="TreeGrafter"/>
</dbReference>
<dbReference type="EMBL" id="JAUUTY010000007">
    <property type="protein sequence ID" value="KAK1609384.1"/>
    <property type="molecule type" value="Genomic_DNA"/>
</dbReference>
<organism evidence="6 7">
    <name type="scientific">Lolium multiflorum</name>
    <name type="common">Italian ryegrass</name>
    <name type="synonym">Lolium perenne subsp. multiflorum</name>
    <dbReference type="NCBI Taxonomy" id="4521"/>
    <lineage>
        <taxon>Eukaryota</taxon>
        <taxon>Viridiplantae</taxon>
        <taxon>Streptophyta</taxon>
        <taxon>Embryophyta</taxon>
        <taxon>Tracheophyta</taxon>
        <taxon>Spermatophyta</taxon>
        <taxon>Magnoliopsida</taxon>
        <taxon>Liliopsida</taxon>
        <taxon>Poales</taxon>
        <taxon>Poaceae</taxon>
        <taxon>BOP clade</taxon>
        <taxon>Pooideae</taxon>
        <taxon>Poodae</taxon>
        <taxon>Poeae</taxon>
        <taxon>Poeae Chloroplast Group 2 (Poeae type)</taxon>
        <taxon>Loliodinae</taxon>
        <taxon>Loliinae</taxon>
        <taxon>Lolium</taxon>
    </lineage>
</organism>
<dbReference type="Gene3D" id="3.40.50.12670">
    <property type="match status" value="1"/>
</dbReference>
<dbReference type="GO" id="GO:0016747">
    <property type="term" value="F:acyltransferase activity, transferring groups other than amino-acyl groups"/>
    <property type="evidence" value="ECO:0007669"/>
    <property type="project" value="TreeGrafter"/>
</dbReference>
<dbReference type="PRINTS" id="PR00724">
    <property type="entry name" value="CRBOXYPTASEC"/>
</dbReference>
<sequence length="925" mass="103079">MATAPPRRSLLLLLLLLRSFFAAATPSITTKAVPRLPGFSGPLPFSLETGYVELDDGVRLFYYFIQSERHPEEDPVLLWLTGGPGCSALSGLVYEMGPFYFDFEGYTGSGLPTLLYKPTSWTQVSSVIFVDSPAGTGFSYDTTGNRTIPSDTIAIQQLHTFLQTWFDEHPKFLPNPFYVAGDSYSGIIIPPLAMKVAKGIEYGDEPLINLKGVIAGNPLTDAMTDINARVPYLHGMGIIPDELYEAAHDGCRGEYLRPSTANCANSLQAIQDCIRDLNDVHILEARCPEYPSLTIQKQQALQDHGRKRLLESAVWSICRNATYFLSEVWTNDEVVRESLGIHKGTVPSWLRCDFDIPYTMEIASAVDDHLSLITKGYRAMIYSGDHDSKISHVGTQAWIRKLSLPITDNWRPWYVEGQVVGFTRTYSNNLTFATVKGAGHTAPEYMPKECLAMIDRWLSAMATAPPRRSLLLLPQLLLLRSLLAAAAPSITTKAVPRLPGFSGPLPFSLETGYVELDDGVRLFYYFIQSERDPEEDPVLLWLTGGPGCSALSGLVYEIGPFYFDFEGYTGSGLPTLLYKPASWTQVSNVIFVDSPAGTGFSYDTTGNRTIPSDTIVIQQLHTFLQTWFDEHPQFLPNPFYVAGDSYSGVIIPPLAMKIAKGIEYSDEWLINLKGVIAGNPLTDVMLDFNAPVPYLHGMGIIPDELYEAAREGCRGQYRSPSNADCANSLQAIDDSTRDLNGVHILEKNCTEYPSLAIQKRPRLQDHGSKRLLESAVWSICRKSTYFLSVVWTNNETVRESLGIHKGTVPSWRRCDFDIPYTKEITYAVDDHLALITKGYRAMIYSGDHDAKIPHVGTQAWIRKLNLPITDNWRPWYVDGQVVGFTRTYSNNLTYATVKGAGHTAPEYMPKECLAMIDRWLSGEPL</sequence>
<name>A0AAD8QWV6_LOLMU</name>
<keyword evidence="3" id="KW-0865">Zymogen</keyword>
<keyword evidence="4" id="KW-0325">Glycoprotein</keyword>
<evidence type="ECO:0000313" key="7">
    <source>
        <dbReference type="Proteomes" id="UP001231189"/>
    </source>
</evidence>
<evidence type="ECO:0000256" key="4">
    <source>
        <dbReference type="ARBA" id="ARBA00023180"/>
    </source>
</evidence>
<keyword evidence="7" id="KW-1185">Reference proteome</keyword>
<gene>
    <name evidence="6" type="ORF">QYE76_033057</name>
</gene>
<reference evidence="6" key="1">
    <citation type="submission" date="2023-07" db="EMBL/GenBank/DDBJ databases">
        <title>A chromosome-level genome assembly of Lolium multiflorum.</title>
        <authorList>
            <person name="Chen Y."/>
            <person name="Copetti D."/>
            <person name="Kolliker R."/>
            <person name="Studer B."/>
        </authorList>
    </citation>
    <scope>NUCLEOTIDE SEQUENCE</scope>
    <source>
        <strain evidence="6">02402/16</strain>
        <tissue evidence="6">Leaf</tissue>
    </source>
</reference>